<keyword evidence="3" id="KW-1185">Reference proteome</keyword>
<reference evidence="3" key="1">
    <citation type="journal article" date="2019" name="Int. J. Syst. Evol. Microbiol.">
        <title>The Global Catalogue of Microorganisms (GCM) 10K type strain sequencing project: providing services to taxonomists for standard genome sequencing and annotation.</title>
        <authorList>
            <consortium name="The Broad Institute Genomics Platform"/>
            <consortium name="The Broad Institute Genome Sequencing Center for Infectious Disease"/>
            <person name="Wu L."/>
            <person name="Ma J."/>
        </authorList>
    </citation>
    <scope>NUCLEOTIDE SEQUENCE [LARGE SCALE GENOMIC DNA]</scope>
    <source>
        <strain evidence="3">TBRC 7912</strain>
    </source>
</reference>
<comment type="caution">
    <text evidence="2">The sequence shown here is derived from an EMBL/GenBank/DDBJ whole genome shotgun (WGS) entry which is preliminary data.</text>
</comment>
<dbReference type="InterPro" id="IPR036736">
    <property type="entry name" value="ACP-like_sf"/>
</dbReference>
<dbReference type="RefSeq" id="WP_352015745.1">
    <property type="nucleotide sequence ID" value="NZ_JBHSBC010000041.1"/>
</dbReference>
<organism evidence="2 3">
    <name type="scientific">Streptosporangium jomthongense</name>
    <dbReference type="NCBI Taxonomy" id="1193683"/>
    <lineage>
        <taxon>Bacteria</taxon>
        <taxon>Bacillati</taxon>
        <taxon>Actinomycetota</taxon>
        <taxon>Actinomycetes</taxon>
        <taxon>Streptosporangiales</taxon>
        <taxon>Streptosporangiaceae</taxon>
        <taxon>Streptosporangium</taxon>
    </lineage>
</organism>
<evidence type="ECO:0000313" key="2">
    <source>
        <dbReference type="EMBL" id="MFC3985126.1"/>
    </source>
</evidence>
<name>A0ABV8F939_9ACTN</name>
<dbReference type="EMBL" id="JBHSBC010000041">
    <property type="protein sequence ID" value="MFC3985126.1"/>
    <property type="molecule type" value="Genomic_DNA"/>
</dbReference>
<evidence type="ECO:0000313" key="3">
    <source>
        <dbReference type="Proteomes" id="UP001595698"/>
    </source>
</evidence>
<gene>
    <name evidence="2" type="ORF">ACFOYY_33710</name>
</gene>
<dbReference type="Proteomes" id="UP001595698">
    <property type="component" value="Unassembled WGS sequence"/>
</dbReference>
<proteinExistence type="predicted"/>
<sequence length="89" mass="9668">MTELNVPAGLAPAQRAQIKSLICEILEIDPDGVTETSLFSEDHGADSLRAIEILAALERTLKVSIDQEELVRMTNLEGVYTVVTEASAR</sequence>
<dbReference type="Gene3D" id="1.10.1200.10">
    <property type="entry name" value="ACP-like"/>
    <property type="match status" value="1"/>
</dbReference>
<accession>A0ABV8F939</accession>
<evidence type="ECO:0000259" key="1">
    <source>
        <dbReference type="PROSITE" id="PS50075"/>
    </source>
</evidence>
<dbReference type="InterPro" id="IPR009081">
    <property type="entry name" value="PP-bd_ACP"/>
</dbReference>
<feature type="domain" description="Carrier" evidence="1">
    <location>
        <begin position="12"/>
        <end position="87"/>
    </location>
</feature>
<dbReference type="SUPFAM" id="SSF47336">
    <property type="entry name" value="ACP-like"/>
    <property type="match status" value="1"/>
</dbReference>
<dbReference type="Pfam" id="PF00550">
    <property type="entry name" value="PP-binding"/>
    <property type="match status" value="1"/>
</dbReference>
<protein>
    <submittedName>
        <fullName evidence="2">Acyl carrier protein</fullName>
    </submittedName>
</protein>
<dbReference type="PROSITE" id="PS50075">
    <property type="entry name" value="CARRIER"/>
    <property type="match status" value="1"/>
</dbReference>